<accession>A0A1G9T0P7</accession>
<dbReference type="RefSeq" id="WP_074520473.1">
    <property type="nucleotide sequence ID" value="NZ_FNHZ01000001.1"/>
</dbReference>
<keyword evidence="3" id="KW-1185">Reference proteome</keyword>
<gene>
    <name evidence="2" type="ORF">SAMN05216544_0169</name>
</gene>
<dbReference type="Gene3D" id="3.40.50.720">
    <property type="entry name" value="NAD(P)-binding Rossmann-like Domain"/>
    <property type="match status" value="1"/>
</dbReference>
<dbReference type="OrthoDB" id="142826at2"/>
<evidence type="ECO:0000313" key="3">
    <source>
        <dbReference type="Proteomes" id="UP000187651"/>
    </source>
</evidence>
<feature type="domain" description="NAD-dependent epimerase/dehydratase" evidence="1">
    <location>
        <begin position="4"/>
        <end position="251"/>
    </location>
</feature>
<proteinExistence type="predicted"/>
<dbReference type="AlphaFoldDB" id="A0A1G9T0P7"/>
<protein>
    <submittedName>
        <fullName evidence="2">UDP-glucose 4-epimerase</fullName>
    </submittedName>
</protein>
<dbReference type="Pfam" id="PF01370">
    <property type="entry name" value="Epimerase"/>
    <property type="match status" value="1"/>
</dbReference>
<name>A0A1G9T0P7_9FIRM</name>
<sequence>MKKIILFGATGNVGSYVLLYAIDYFKDKDYEIIACGKRETRFFEKMGIKYISVDIAKKEDFHKLPTEEVFAVIDLAAVIPSYMDDYSPEKYINSNIIGGFNILEYCRKVGADRILFSTTVFDISNYAQEGYVLKPDLPLNFSYKGDHAVYVISKNTTIELLKHYHEEYGLKYFIFRFPTIYNYSSYQYYYPGGVKTLRPVYRMINNAMKGEDIELWGNPNYSKDMVYVNDCAQMLCKAIEVNKETGLYNVGTGIPVTLKEQIEAIIDVFSPANKKSKIIYRPEKKATGGFLMDVENAKRELGYEPKYDVHALFREYKKEMELKRFDELRRKN</sequence>
<dbReference type="InterPro" id="IPR001509">
    <property type="entry name" value="Epimerase_deHydtase"/>
</dbReference>
<dbReference type="PANTHER" id="PTHR43245">
    <property type="entry name" value="BIFUNCTIONAL POLYMYXIN RESISTANCE PROTEIN ARNA"/>
    <property type="match status" value="1"/>
</dbReference>
<dbReference type="EMBL" id="FNHZ01000001">
    <property type="protein sequence ID" value="SDM41313.1"/>
    <property type="molecule type" value="Genomic_DNA"/>
</dbReference>
<dbReference type="Proteomes" id="UP000187651">
    <property type="component" value="Unassembled WGS sequence"/>
</dbReference>
<dbReference type="InterPro" id="IPR050177">
    <property type="entry name" value="Lipid_A_modif_metabolic_enz"/>
</dbReference>
<organism evidence="2 3">
    <name type="scientific">Lachnospira pectinoschiza</name>
    <dbReference type="NCBI Taxonomy" id="28052"/>
    <lineage>
        <taxon>Bacteria</taxon>
        <taxon>Bacillati</taxon>
        <taxon>Bacillota</taxon>
        <taxon>Clostridia</taxon>
        <taxon>Lachnospirales</taxon>
        <taxon>Lachnospiraceae</taxon>
        <taxon>Lachnospira</taxon>
    </lineage>
</organism>
<dbReference type="InterPro" id="IPR036291">
    <property type="entry name" value="NAD(P)-bd_dom_sf"/>
</dbReference>
<evidence type="ECO:0000259" key="1">
    <source>
        <dbReference type="Pfam" id="PF01370"/>
    </source>
</evidence>
<evidence type="ECO:0000313" key="2">
    <source>
        <dbReference type="EMBL" id="SDM41313.1"/>
    </source>
</evidence>
<reference evidence="3" key="1">
    <citation type="submission" date="2016-10" db="EMBL/GenBank/DDBJ databases">
        <authorList>
            <person name="Varghese N."/>
            <person name="Submissions S."/>
        </authorList>
    </citation>
    <scope>NUCLEOTIDE SEQUENCE [LARGE SCALE GENOMIC DNA]</scope>
    <source>
        <strain evidence="3">M83</strain>
    </source>
</reference>
<dbReference type="SUPFAM" id="SSF51735">
    <property type="entry name" value="NAD(P)-binding Rossmann-fold domains"/>
    <property type="match status" value="1"/>
</dbReference>